<gene>
    <name evidence="2" type="ORF">L1049_000070</name>
</gene>
<keyword evidence="3" id="KW-1185">Reference proteome</keyword>
<accession>A0AAP0N852</accession>
<protein>
    <submittedName>
        <fullName evidence="2">Uncharacterized protein</fullName>
    </submittedName>
</protein>
<sequence>MLYNSASNENDIVDDDDDDDDTGLPPHVSRNWFVSHPLKLYAAQDLLLCLIMCKNWICRPEISPKLHMGTGNPYLDLIWEQMRLPSWE</sequence>
<evidence type="ECO:0000256" key="1">
    <source>
        <dbReference type="SAM" id="MobiDB-lite"/>
    </source>
</evidence>
<dbReference type="Proteomes" id="UP001415857">
    <property type="component" value="Unassembled WGS sequence"/>
</dbReference>
<proteinExistence type="predicted"/>
<comment type="caution">
    <text evidence="2">The sequence shown here is derived from an EMBL/GenBank/DDBJ whole genome shotgun (WGS) entry which is preliminary data.</text>
</comment>
<organism evidence="2 3">
    <name type="scientific">Liquidambar formosana</name>
    <name type="common">Formosan gum</name>
    <dbReference type="NCBI Taxonomy" id="63359"/>
    <lineage>
        <taxon>Eukaryota</taxon>
        <taxon>Viridiplantae</taxon>
        <taxon>Streptophyta</taxon>
        <taxon>Embryophyta</taxon>
        <taxon>Tracheophyta</taxon>
        <taxon>Spermatophyta</taxon>
        <taxon>Magnoliopsida</taxon>
        <taxon>eudicotyledons</taxon>
        <taxon>Gunneridae</taxon>
        <taxon>Pentapetalae</taxon>
        <taxon>Saxifragales</taxon>
        <taxon>Altingiaceae</taxon>
        <taxon>Liquidambar</taxon>
    </lineage>
</organism>
<reference evidence="2 3" key="1">
    <citation type="journal article" date="2024" name="Plant J.">
        <title>Genome sequences and population genomics reveal climatic adaptation and genomic divergence between two closely related sweetgum species.</title>
        <authorList>
            <person name="Xu W.Q."/>
            <person name="Ren C.Q."/>
            <person name="Zhang X.Y."/>
            <person name="Comes H.P."/>
            <person name="Liu X.H."/>
            <person name="Li Y.G."/>
            <person name="Kettle C.J."/>
            <person name="Jalonen R."/>
            <person name="Gaisberger H."/>
            <person name="Ma Y.Z."/>
            <person name="Qiu Y.X."/>
        </authorList>
    </citation>
    <scope>NUCLEOTIDE SEQUENCE [LARGE SCALE GENOMIC DNA]</scope>
    <source>
        <strain evidence="2">Hangzhou</strain>
    </source>
</reference>
<feature type="compositionally biased region" description="Acidic residues" evidence="1">
    <location>
        <begin position="11"/>
        <end position="22"/>
    </location>
</feature>
<feature type="compositionally biased region" description="Polar residues" evidence="1">
    <location>
        <begin position="1"/>
        <end position="10"/>
    </location>
</feature>
<dbReference type="EMBL" id="JBBPBK010000015">
    <property type="protein sequence ID" value="KAK9268322.1"/>
    <property type="molecule type" value="Genomic_DNA"/>
</dbReference>
<feature type="region of interest" description="Disordered" evidence="1">
    <location>
        <begin position="1"/>
        <end position="23"/>
    </location>
</feature>
<evidence type="ECO:0000313" key="3">
    <source>
        <dbReference type="Proteomes" id="UP001415857"/>
    </source>
</evidence>
<dbReference type="AlphaFoldDB" id="A0AAP0N852"/>
<evidence type="ECO:0000313" key="2">
    <source>
        <dbReference type="EMBL" id="KAK9268322.1"/>
    </source>
</evidence>
<name>A0AAP0N852_LIQFO</name>